<evidence type="ECO:0000313" key="2">
    <source>
        <dbReference type="Proteomes" id="UP001501243"/>
    </source>
</evidence>
<name>A0ABP8Q0V6_9BACT</name>
<dbReference type="EMBL" id="BAABGQ010000003">
    <property type="protein sequence ID" value="GAA4494570.1"/>
    <property type="molecule type" value="Genomic_DNA"/>
</dbReference>
<reference evidence="2" key="1">
    <citation type="journal article" date="2019" name="Int. J. Syst. Evol. Microbiol.">
        <title>The Global Catalogue of Microorganisms (GCM) 10K type strain sequencing project: providing services to taxonomists for standard genome sequencing and annotation.</title>
        <authorList>
            <consortium name="The Broad Institute Genomics Platform"/>
            <consortium name="The Broad Institute Genome Sequencing Center for Infectious Disease"/>
            <person name="Wu L."/>
            <person name="Ma J."/>
        </authorList>
    </citation>
    <scope>NUCLEOTIDE SEQUENCE [LARGE SCALE GENOMIC DNA]</scope>
    <source>
        <strain evidence="2">JCM 17841</strain>
    </source>
</reference>
<keyword evidence="2" id="KW-1185">Reference proteome</keyword>
<sequence>MKALILLLLLLLGIASLPKLPTVRVVFSPLTRAAYMAASKHIIDIKPSVTFPLKKQHGRIIIPTAKGQRVFRDGWIEKERDEDARYTYRGYWPSLHWHLVEGYNYGEVYYQNVVTQGGQWIQLNDEHSLSPDTSQFVVTSGALDGLGAPLIQLYQLKNGAWRENWKIEPNTWQVEQLEWLTANTLLVKEKHWDKNFSKSWFTYARLIIQ</sequence>
<evidence type="ECO:0000313" key="1">
    <source>
        <dbReference type="EMBL" id="GAA4494570.1"/>
    </source>
</evidence>
<dbReference type="RefSeq" id="WP_208130460.1">
    <property type="nucleotide sequence ID" value="NZ_BAABGQ010000003.1"/>
</dbReference>
<accession>A0ABP8Q0V6</accession>
<protein>
    <submittedName>
        <fullName evidence="1">Uncharacterized protein</fullName>
    </submittedName>
</protein>
<gene>
    <name evidence="1" type="ORF">GCM10023172_04930</name>
</gene>
<proteinExistence type="predicted"/>
<organism evidence="1 2">
    <name type="scientific">Hymenobacter ginsengisoli</name>
    <dbReference type="NCBI Taxonomy" id="1051626"/>
    <lineage>
        <taxon>Bacteria</taxon>
        <taxon>Pseudomonadati</taxon>
        <taxon>Bacteroidota</taxon>
        <taxon>Cytophagia</taxon>
        <taxon>Cytophagales</taxon>
        <taxon>Hymenobacteraceae</taxon>
        <taxon>Hymenobacter</taxon>
    </lineage>
</organism>
<dbReference type="Proteomes" id="UP001501243">
    <property type="component" value="Unassembled WGS sequence"/>
</dbReference>
<comment type="caution">
    <text evidence="1">The sequence shown here is derived from an EMBL/GenBank/DDBJ whole genome shotgun (WGS) entry which is preliminary data.</text>
</comment>